<gene>
    <name evidence="1" type="ORF">BBN63_22925</name>
</gene>
<dbReference type="InterPro" id="IPR049906">
    <property type="entry name" value="LxmA-like_leader"/>
</dbReference>
<organism evidence="1 2">
    <name type="scientific">Streptomyces niveus</name>
    <name type="common">Streptomyces spheroides</name>
    <dbReference type="NCBI Taxonomy" id="193462"/>
    <lineage>
        <taxon>Bacteria</taxon>
        <taxon>Bacillati</taxon>
        <taxon>Actinomycetota</taxon>
        <taxon>Actinomycetes</taxon>
        <taxon>Kitasatosporales</taxon>
        <taxon>Streptomycetaceae</taxon>
        <taxon>Streptomyces</taxon>
    </lineage>
</organism>
<sequence length="60" mass="6125">MNTQSLISGYTSYAEADELVPAAEAPGLIITTVTTSSQACISAISAVSAVSIDNTFDHSC</sequence>
<proteinExistence type="predicted"/>
<dbReference type="RefSeq" id="WP_078077249.1">
    <property type="nucleotide sequence ID" value="NZ_CP018047.1"/>
</dbReference>
<dbReference type="NCBIfam" id="NF038146">
    <property type="entry name" value="LxmA_leader"/>
    <property type="match status" value="1"/>
</dbReference>
<dbReference type="EMBL" id="CP018047">
    <property type="protein sequence ID" value="AQU68634.1"/>
    <property type="molecule type" value="Genomic_DNA"/>
</dbReference>
<evidence type="ECO:0000313" key="2">
    <source>
        <dbReference type="Proteomes" id="UP000189677"/>
    </source>
</evidence>
<dbReference type="Proteomes" id="UP000189677">
    <property type="component" value="Chromosome"/>
</dbReference>
<dbReference type="OrthoDB" id="5196741at2"/>
<reference evidence="1 2" key="1">
    <citation type="submission" date="2016-11" db="EMBL/GenBank/DDBJ databases">
        <title>Complete genome sequence of Streptomyces niveus SCSIO 3406.</title>
        <authorList>
            <person name="Zhu Q."/>
            <person name="Cheng W."/>
            <person name="Song Y."/>
            <person name="Li Q."/>
            <person name="Ju J."/>
        </authorList>
    </citation>
    <scope>NUCLEOTIDE SEQUENCE [LARGE SCALE GENOMIC DNA]</scope>
    <source>
        <strain evidence="1 2">SCSIO 3406</strain>
    </source>
</reference>
<dbReference type="KEGG" id="snw:BBN63_22925"/>
<protein>
    <submittedName>
        <fullName evidence="1">Uncharacterized protein</fullName>
    </submittedName>
</protein>
<evidence type="ECO:0000313" key="1">
    <source>
        <dbReference type="EMBL" id="AQU68634.1"/>
    </source>
</evidence>
<name>A0A1U9QWL7_STRNV</name>
<keyword evidence="2" id="KW-1185">Reference proteome</keyword>
<dbReference type="AlphaFoldDB" id="A0A1U9QWL7"/>
<accession>A0A1U9QWL7</accession>